<proteinExistence type="predicted"/>
<organism evidence="1 2">
    <name type="scientific">Chryseosolibacter histidini</name>
    <dbReference type="NCBI Taxonomy" id="2782349"/>
    <lineage>
        <taxon>Bacteria</taxon>
        <taxon>Pseudomonadati</taxon>
        <taxon>Bacteroidota</taxon>
        <taxon>Cytophagia</taxon>
        <taxon>Cytophagales</taxon>
        <taxon>Chryseotaleaceae</taxon>
        <taxon>Chryseosolibacter</taxon>
    </lineage>
</organism>
<keyword evidence="1" id="KW-0131">Cell cycle</keyword>
<dbReference type="EMBL" id="JAHESF010000013">
    <property type="protein sequence ID" value="MBT1698192.1"/>
    <property type="molecule type" value="Genomic_DNA"/>
</dbReference>
<evidence type="ECO:0000313" key="2">
    <source>
        <dbReference type="Proteomes" id="UP001319200"/>
    </source>
</evidence>
<dbReference type="AlphaFoldDB" id="A0AAP2DN73"/>
<dbReference type="GO" id="GO:0051301">
    <property type="term" value="P:cell division"/>
    <property type="evidence" value="ECO:0007669"/>
    <property type="project" value="UniProtKB-KW"/>
</dbReference>
<comment type="caution">
    <text evidence="1">The sequence shown here is derived from an EMBL/GenBank/DDBJ whole genome shotgun (WGS) entry which is preliminary data.</text>
</comment>
<dbReference type="RefSeq" id="WP_254164108.1">
    <property type="nucleotide sequence ID" value="NZ_JAHESF010000013.1"/>
</dbReference>
<accession>A0AAP2DN73</accession>
<name>A0AAP2DN73_9BACT</name>
<sequence length="254" mass="29519">MKYKLNIKRELKIGAVLVAVFGLIAFTERMKGEVAVRDIQIRIDNIHENHYVEEQDVINLMQVNQENIRGASIEKLNFKAIEKKIKVDPYIQDAELYSDLKGNLTVNVKLRRPIARIVRNDGPDGYVAEDGTIMPVSEKFTSRVILLSGPFVRQLLRQQNMHETEEGKQIMEMLATINDDDFWKAQITELDIDNKARIVLFPQVGDEKIEFGRPDNLEVKFRKLRIFYKEVLPRVGWNKYSRVNLEYEGQIVAE</sequence>
<protein>
    <submittedName>
        <fullName evidence="1">Cell division protein FtsQ</fullName>
    </submittedName>
</protein>
<dbReference type="Proteomes" id="UP001319200">
    <property type="component" value="Unassembled WGS sequence"/>
</dbReference>
<reference evidence="1 2" key="1">
    <citation type="submission" date="2021-05" db="EMBL/GenBank/DDBJ databases">
        <title>A Polyphasic approach of four new species of the genus Ohtaekwangia: Ohtaekwangia histidinii sp. nov., Ohtaekwangia cretensis sp. nov., Ohtaekwangia indiensis sp. nov., Ohtaekwangia reichenbachii sp. nov. from diverse environment.</title>
        <authorList>
            <person name="Octaviana S."/>
        </authorList>
    </citation>
    <scope>NUCLEOTIDE SEQUENCE [LARGE SCALE GENOMIC DNA]</scope>
    <source>
        <strain evidence="1 2">PWU4</strain>
    </source>
</reference>
<gene>
    <name evidence="1" type="ORF">KK083_14970</name>
</gene>
<keyword evidence="2" id="KW-1185">Reference proteome</keyword>
<keyword evidence="1" id="KW-0132">Cell division</keyword>
<evidence type="ECO:0000313" key="1">
    <source>
        <dbReference type="EMBL" id="MBT1698192.1"/>
    </source>
</evidence>